<feature type="compositionally biased region" description="Polar residues" evidence="1">
    <location>
        <begin position="72"/>
        <end position="87"/>
    </location>
</feature>
<proteinExistence type="predicted"/>
<evidence type="ECO:0000313" key="2">
    <source>
        <dbReference type="EMBL" id="GMH13864.1"/>
    </source>
</evidence>
<gene>
    <name evidence="2" type="ORF">Nepgr_015705</name>
</gene>
<feature type="compositionally biased region" description="Basic and acidic residues" evidence="1">
    <location>
        <begin position="41"/>
        <end position="56"/>
    </location>
</feature>
<comment type="caution">
    <text evidence="2">The sequence shown here is derived from an EMBL/GenBank/DDBJ whole genome shotgun (WGS) entry which is preliminary data.</text>
</comment>
<name>A0AAD3SN94_NEPGR</name>
<keyword evidence="3" id="KW-1185">Reference proteome</keyword>
<feature type="region of interest" description="Disordered" evidence="1">
    <location>
        <begin position="26"/>
        <end position="87"/>
    </location>
</feature>
<accession>A0AAD3SN94</accession>
<dbReference type="Proteomes" id="UP001279734">
    <property type="component" value="Unassembled WGS sequence"/>
</dbReference>
<dbReference type="AlphaFoldDB" id="A0AAD3SN94"/>
<dbReference type="EMBL" id="BSYO01000013">
    <property type="protein sequence ID" value="GMH13864.1"/>
    <property type="molecule type" value="Genomic_DNA"/>
</dbReference>
<reference evidence="2" key="1">
    <citation type="submission" date="2023-05" db="EMBL/GenBank/DDBJ databases">
        <title>Nepenthes gracilis genome sequencing.</title>
        <authorList>
            <person name="Fukushima K."/>
        </authorList>
    </citation>
    <scope>NUCLEOTIDE SEQUENCE</scope>
    <source>
        <strain evidence="2">SING2019-196</strain>
    </source>
</reference>
<evidence type="ECO:0000256" key="1">
    <source>
        <dbReference type="SAM" id="MobiDB-lite"/>
    </source>
</evidence>
<sequence>METLLSFDPSDHGFVASALKSEFFTTKPLPCDPSSSPKYPPSKEFDAKVRDEEGRRRQGAAGNNGHGLDPGSTMTRVLSNSGARCKC</sequence>
<protein>
    <submittedName>
        <fullName evidence="2">Uncharacterized protein</fullName>
    </submittedName>
</protein>
<evidence type="ECO:0000313" key="3">
    <source>
        <dbReference type="Proteomes" id="UP001279734"/>
    </source>
</evidence>
<organism evidence="2 3">
    <name type="scientific">Nepenthes gracilis</name>
    <name type="common">Slender pitcher plant</name>
    <dbReference type="NCBI Taxonomy" id="150966"/>
    <lineage>
        <taxon>Eukaryota</taxon>
        <taxon>Viridiplantae</taxon>
        <taxon>Streptophyta</taxon>
        <taxon>Embryophyta</taxon>
        <taxon>Tracheophyta</taxon>
        <taxon>Spermatophyta</taxon>
        <taxon>Magnoliopsida</taxon>
        <taxon>eudicotyledons</taxon>
        <taxon>Gunneridae</taxon>
        <taxon>Pentapetalae</taxon>
        <taxon>Caryophyllales</taxon>
        <taxon>Nepenthaceae</taxon>
        <taxon>Nepenthes</taxon>
    </lineage>
</organism>